<dbReference type="SUPFAM" id="SSF47954">
    <property type="entry name" value="Cyclin-like"/>
    <property type="match status" value="1"/>
</dbReference>
<dbReference type="Pfam" id="PF00134">
    <property type="entry name" value="Cyclin_N"/>
    <property type="match status" value="1"/>
</dbReference>
<comment type="caution">
    <text evidence="2">The sequence shown here is derived from an EMBL/GenBank/DDBJ whole genome shotgun (WGS) entry which is preliminary data.</text>
</comment>
<evidence type="ECO:0000313" key="2">
    <source>
        <dbReference type="EMBL" id="ORX85749.1"/>
    </source>
</evidence>
<protein>
    <recommendedName>
        <fullName evidence="1">Cyclin N-terminal domain-containing protein</fullName>
    </recommendedName>
</protein>
<dbReference type="STRING" id="1314790.A0A1Y1XJ17"/>
<dbReference type="InterPro" id="IPR006671">
    <property type="entry name" value="Cyclin_N"/>
</dbReference>
<dbReference type="Proteomes" id="UP000193498">
    <property type="component" value="Unassembled WGS sequence"/>
</dbReference>
<accession>A0A1Y1XJ17</accession>
<organism evidence="2 3">
    <name type="scientific">Basidiobolus meristosporus CBS 931.73</name>
    <dbReference type="NCBI Taxonomy" id="1314790"/>
    <lineage>
        <taxon>Eukaryota</taxon>
        <taxon>Fungi</taxon>
        <taxon>Fungi incertae sedis</taxon>
        <taxon>Zoopagomycota</taxon>
        <taxon>Entomophthoromycotina</taxon>
        <taxon>Basidiobolomycetes</taxon>
        <taxon>Basidiobolales</taxon>
        <taxon>Basidiobolaceae</taxon>
        <taxon>Basidiobolus</taxon>
    </lineage>
</organism>
<dbReference type="Gene3D" id="1.10.472.10">
    <property type="entry name" value="Cyclin-like"/>
    <property type="match status" value="1"/>
</dbReference>
<dbReference type="PANTHER" id="PTHR15615">
    <property type="match status" value="1"/>
</dbReference>
<dbReference type="InterPro" id="IPR036915">
    <property type="entry name" value="Cyclin-like_sf"/>
</dbReference>
<dbReference type="CDD" id="cd20557">
    <property type="entry name" value="CYCLIN_ScPCL1-like"/>
    <property type="match status" value="1"/>
</dbReference>
<dbReference type="GO" id="GO:0019901">
    <property type="term" value="F:protein kinase binding"/>
    <property type="evidence" value="ECO:0007669"/>
    <property type="project" value="InterPro"/>
</dbReference>
<name>A0A1Y1XJ17_9FUNG</name>
<dbReference type="GO" id="GO:0000307">
    <property type="term" value="C:cyclin-dependent protein kinase holoenzyme complex"/>
    <property type="evidence" value="ECO:0007669"/>
    <property type="project" value="TreeGrafter"/>
</dbReference>
<dbReference type="InParanoid" id="A0A1Y1XJ17"/>
<evidence type="ECO:0000313" key="3">
    <source>
        <dbReference type="Proteomes" id="UP000193498"/>
    </source>
</evidence>
<proteinExistence type="predicted"/>
<dbReference type="GO" id="GO:0005634">
    <property type="term" value="C:nucleus"/>
    <property type="evidence" value="ECO:0007669"/>
    <property type="project" value="TreeGrafter"/>
</dbReference>
<sequence>MAVSVPEYNCHPLPGTMSSLHGADLKSPIKLSKSLLRDPDALMTFAASRVEAALQCEKTNTARPDLPSLEAFVKLMTIRTKLSLPTIIVSLVYVERLHKSLPPSARGDYETPYKIFLAAVLSASKFLNDRPIENCKMASLCDGYFTLFEINEMERCFLSLIGYQLFVDSEDVRVFLNDYRNLLQAGLYFEGW</sequence>
<gene>
    <name evidence="2" type="ORF">K493DRAFT_319901</name>
</gene>
<dbReference type="AlphaFoldDB" id="A0A1Y1XJ17"/>
<feature type="domain" description="Cyclin N-terminal" evidence="1">
    <location>
        <begin position="72"/>
        <end position="165"/>
    </location>
</feature>
<dbReference type="InterPro" id="IPR013922">
    <property type="entry name" value="Cyclin_PHO80-like"/>
</dbReference>
<dbReference type="GO" id="GO:0016538">
    <property type="term" value="F:cyclin-dependent protein serine/threonine kinase regulator activity"/>
    <property type="evidence" value="ECO:0007669"/>
    <property type="project" value="TreeGrafter"/>
</dbReference>
<dbReference type="OrthoDB" id="10250320at2759"/>
<reference evidence="2 3" key="1">
    <citation type="submission" date="2016-07" db="EMBL/GenBank/DDBJ databases">
        <title>Pervasive Adenine N6-methylation of Active Genes in Fungi.</title>
        <authorList>
            <consortium name="DOE Joint Genome Institute"/>
            <person name="Mondo S.J."/>
            <person name="Dannebaum R.O."/>
            <person name="Kuo R.C."/>
            <person name="Labutti K."/>
            <person name="Haridas S."/>
            <person name="Kuo A."/>
            <person name="Salamov A."/>
            <person name="Ahrendt S.R."/>
            <person name="Lipzen A."/>
            <person name="Sullivan W."/>
            <person name="Andreopoulos W.B."/>
            <person name="Clum A."/>
            <person name="Lindquist E."/>
            <person name="Daum C."/>
            <person name="Ramamoorthy G.K."/>
            <person name="Gryganskyi A."/>
            <person name="Culley D."/>
            <person name="Magnuson J.K."/>
            <person name="James T.Y."/>
            <person name="O'Malley M.A."/>
            <person name="Stajich J.E."/>
            <person name="Spatafora J.W."/>
            <person name="Visel A."/>
            <person name="Grigoriev I.V."/>
        </authorList>
    </citation>
    <scope>NUCLEOTIDE SEQUENCE [LARGE SCALE GENOMIC DNA]</scope>
    <source>
        <strain evidence="2 3">CBS 931.73</strain>
    </source>
</reference>
<dbReference type="PANTHER" id="PTHR15615:SF10">
    <property type="entry name" value="PHO85 CYCLIN-2-RELATED"/>
    <property type="match status" value="1"/>
</dbReference>
<dbReference type="EMBL" id="MCFE01000585">
    <property type="protein sequence ID" value="ORX85749.1"/>
    <property type="molecule type" value="Genomic_DNA"/>
</dbReference>
<keyword evidence="3" id="KW-1185">Reference proteome</keyword>
<evidence type="ECO:0000259" key="1">
    <source>
        <dbReference type="Pfam" id="PF00134"/>
    </source>
</evidence>